<gene>
    <name evidence="3" type="ORF">BDY17DRAFT_245528</name>
</gene>
<keyword evidence="4" id="KW-1185">Reference proteome</keyword>
<evidence type="ECO:0000256" key="1">
    <source>
        <dbReference type="SAM" id="MobiDB-lite"/>
    </source>
</evidence>
<evidence type="ECO:0000259" key="2">
    <source>
        <dbReference type="Pfam" id="PF07000"/>
    </source>
</evidence>
<sequence>MEASEDENKPNGADVVDDNPAVILDDLLNRANVLIDELKDFETRLHKYRQHSTFAFSHFRAAVQSECSVLDRGLARLEDEFSSQVARGSNLPFLEHLWWTAKKSKDVVALQKQVYLHSSGLDLVSRVQRLDFGNSDRRPDAQSRKEAVRIDVISDGGKTWHKVSLVTNTRLIFDLAKQGWDSDFSDDDDDADSRSSFENEAEDRDVPLLKTAKSLVKAANRSRVLTKHPVVQFVLPRIERGKMAEIDKILNAIEACGAHVTCKGDWQPPPPLLEALPFMVRDPVLQLSETLNIDCTILLALVSDISHAEVPEERSLPPDLQRQVDSEDESTLLPSILYPILGGRALVCTKEAAQRMREIVETMATPSERARTALLLGDGPSRTPEELVKELQQFSAYPVPAELRLPINTVVYNSQEAHSSLGAEAFGISERLTAINKSVFMHGWAAGQTTITSNRAAVKQLEHEIEKLEDVEDDCLPSIWVCSTSRSLAGKERRGQKSAAPPKLDGHSAPGLACKESNGVHASQITEEV</sequence>
<organism evidence="3 4">
    <name type="scientific">Neohortaea acidophila</name>
    <dbReference type="NCBI Taxonomy" id="245834"/>
    <lineage>
        <taxon>Eukaryota</taxon>
        <taxon>Fungi</taxon>
        <taxon>Dikarya</taxon>
        <taxon>Ascomycota</taxon>
        <taxon>Pezizomycotina</taxon>
        <taxon>Dothideomycetes</taxon>
        <taxon>Dothideomycetidae</taxon>
        <taxon>Mycosphaerellales</taxon>
        <taxon>Teratosphaeriaceae</taxon>
        <taxon>Neohortaea</taxon>
    </lineage>
</organism>
<name>A0A6A6Q4F2_9PEZI</name>
<dbReference type="GeneID" id="54471640"/>
<dbReference type="PANTHER" id="PTHR13379:SF0">
    <property type="entry name" value="UPF0415 PROTEIN C7ORF25"/>
    <property type="match status" value="1"/>
</dbReference>
<dbReference type="Proteomes" id="UP000799767">
    <property type="component" value="Unassembled WGS sequence"/>
</dbReference>
<feature type="region of interest" description="Disordered" evidence="1">
    <location>
        <begin position="491"/>
        <end position="529"/>
    </location>
</feature>
<protein>
    <recommendedName>
        <fullName evidence="2">DUF1308 domain-containing protein</fullName>
    </recommendedName>
</protein>
<dbReference type="PANTHER" id="PTHR13379">
    <property type="entry name" value="UNCHARACTERIZED DUF1308"/>
    <property type="match status" value="1"/>
</dbReference>
<feature type="compositionally biased region" description="Polar residues" evidence="1">
    <location>
        <begin position="520"/>
        <end position="529"/>
    </location>
</feature>
<feature type="domain" description="DUF1308" evidence="2">
    <location>
        <begin position="291"/>
        <end position="376"/>
    </location>
</feature>
<accession>A0A6A6Q4F2</accession>
<reference evidence="3" key="1">
    <citation type="journal article" date="2020" name="Stud. Mycol.">
        <title>101 Dothideomycetes genomes: a test case for predicting lifestyles and emergence of pathogens.</title>
        <authorList>
            <person name="Haridas S."/>
            <person name="Albert R."/>
            <person name="Binder M."/>
            <person name="Bloem J."/>
            <person name="Labutti K."/>
            <person name="Salamov A."/>
            <person name="Andreopoulos B."/>
            <person name="Baker S."/>
            <person name="Barry K."/>
            <person name="Bills G."/>
            <person name="Bluhm B."/>
            <person name="Cannon C."/>
            <person name="Castanera R."/>
            <person name="Culley D."/>
            <person name="Daum C."/>
            <person name="Ezra D."/>
            <person name="Gonzalez J."/>
            <person name="Henrissat B."/>
            <person name="Kuo A."/>
            <person name="Liang C."/>
            <person name="Lipzen A."/>
            <person name="Lutzoni F."/>
            <person name="Magnuson J."/>
            <person name="Mondo S."/>
            <person name="Nolan M."/>
            <person name="Ohm R."/>
            <person name="Pangilinan J."/>
            <person name="Park H.-J."/>
            <person name="Ramirez L."/>
            <person name="Alfaro M."/>
            <person name="Sun H."/>
            <person name="Tritt A."/>
            <person name="Yoshinaga Y."/>
            <person name="Zwiers L.-H."/>
            <person name="Turgeon B."/>
            <person name="Goodwin S."/>
            <person name="Spatafora J."/>
            <person name="Crous P."/>
            <person name="Grigoriev I."/>
        </authorList>
    </citation>
    <scope>NUCLEOTIDE SEQUENCE</scope>
    <source>
        <strain evidence="3">CBS 113389</strain>
    </source>
</reference>
<proteinExistence type="predicted"/>
<dbReference type="Pfam" id="PF07000">
    <property type="entry name" value="DUF1308"/>
    <property type="match status" value="1"/>
</dbReference>
<dbReference type="OrthoDB" id="441890at2759"/>
<evidence type="ECO:0000313" key="4">
    <source>
        <dbReference type="Proteomes" id="UP000799767"/>
    </source>
</evidence>
<dbReference type="RefSeq" id="XP_033592846.1">
    <property type="nucleotide sequence ID" value="XM_033730638.1"/>
</dbReference>
<evidence type="ECO:0000313" key="3">
    <source>
        <dbReference type="EMBL" id="KAF2486277.1"/>
    </source>
</evidence>
<dbReference type="InterPro" id="IPR010733">
    <property type="entry name" value="DUF1308"/>
</dbReference>
<dbReference type="AlphaFoldDB" id="A0A6A6Q4F2"/>
<dbReference type="EMBL" id="MU001632">
    <property type="protein sequence ID" value="KAF2486277.1"/>
    <property type="molecule type" value="Genomic_DNA"/>
</dbReference>